<evidence type="ECO:0000256" key="7">
    <source>
        <dbReference type="ARBA" id="ARBA00022723"/>
    </source>
</evidence>
<dbReference type="OrthoDB" id="2121828at2759"/>
<evidence type="ECO:0000256" key="3">
    <source>
        <dbReference type="ARBA" id="ARBA00004613"/>
    </source>
</evidence>
<feature type="domain" description="Plastocyanin-like" evidence="10">
    <location>
        <begin position="28"/>
        <end position="166"/>
    </location>
</feature>
<dbReference type="EMBL" id="ML179191">
    <property type="protein sequence ID" value="THU95816.1"/>
    <property type="molecule type" value="Genomic_DNA"/>
</dbReference>
<name>A0A4S8M178_DENBC</name>
<dbReference type="Gene3D" id="2.60.40.420">
    <property type="entry name" value="Cupredoxins - blue copper proteins"/>
    <property type="match status" value="2"/>
</dbReference>
<protein>
    <recommendedName>
        <fullName evidence="5">laccase</fullName>
        <ecNumber evidence="5">1.10.3.2</ecNumber>
    </recommendedName>
</protein>
<sequence>MVIYDPDDPYADSYDVDDERALLSHLQWYHDKAETLKFPLKVDLRSSPDATLINALGRFDGGNAIDLAVINVEQGKKYRMRLVNLAQCDPEYTFSIDNHTMTIIEVDGVNHEQLRVDQIQIFVGQRYSFILNADQAADNYWIRVSPSTGTSGFTGGINSAILRYSRTDEDSEPGTPEADTTNILVEGDLVPLGNPGAPGHPEVGGVDYALNLDLSFDGGALAFEINGEQFVPSTVPVLLQILSGAQTADSLLPSGSVYSLPSNSTIEISIPAGVVGGPVCF</sequence>
<evidence type="ECO:0000256" key="2">
    <source>
        <dbReference type="ARBA" id="ARBA00001935"/>
    </source>
</evidence>
<keyword evidence="12" id="KW-1185">Reference proteome</keyword>
<evidence type="ECO:0000313" key="12">
    <source>
        <dbReference type="Proteomes" id="UP000297245"/>
    </source>
</evidence>
<accession>A0A4S8M178</accession>
<dbReference type="GO" id="GO:0052716">
    <property type="term" value="F:hydroquinone:oxygen oxidoreductase activity"/>
    <property type="evidence" value="ECO:0007669"/>
    <property type="project" value="UniProtKB-EC"/>
</dbReference>
<evidence type="ECO:0000256" key="9">
    <source>
        <dbReference type="ARBA" id="ARBA00023008"/>
    </source>
</evidence>
<dbReference type="FunFam" id="2.60.40.420:FF:000045">
    <property type="entry name" value="Laccase 2"/>
    <property type="match status" value="1"/>
</dbReference>
<reference evidence="11 12" key="1">
    <citation type="journal article" date="2019" name="Nat. Ecol. Evol.">
        <title>Megaphylogeny resolves global patterns of mushroom evolution.</title>
        <authorList>
            <person name="Varga T."/>
            <person name="Krizsan K."/>
            <person name="Foldi C."/>
            <person name="Dima B."/>
            <person name="Sanchez-Garcia M."/>
            <person name="Sanchez-Ramirez S."/>
            <person name="Szollosi G.J."/>
            <person name="Szarkandi J.G."/>
            <person name="Papp V."/>
            <person name="Albert L."/>
            <person name="Andreopoulos W."/>
            <person name="Angelini C."/>
            <person name="Antonin V."/>
            <person name="Barry K.W."/>
            <person name="Bougher N.L."/>
            <person name="Buchanan P."/>
            <person name="Buyck B."/>
            <person name="Bense V."/>
            <person name="Catcheside P."/>
            <person name="Chovatia M."/>
            <person name="Cooper J."/>
            <person name="Damon W."/>
            <person name="Desjardin D."/>
            <person name="Finy P."/>
            <person name="Geml J."/>
            <person name="Haridas S."/>
            <person name="Hughes K."/>
            <person name="Justo A."/>
            <person name="Karasinski D."/>
            <person name="Kautmanova I."/>
            <person name="Kiss B."/>
            <person name="Kocsube S."/>
            <person name="Kotiranta H."/>
            <person name="LaButti K.M."/>
            <person name="Lechner B.E."/>
            <person name="Liimatainen K."/>
            <person name="Lipzen A."/>
            <person name="Lukacs Z."/>
            <person name="Mihaltcheva S."/>
            <person name="Morgado L.N."/>
            <person name="Niskanen T."/>
            <person name="Noordeloos M.E."/>
            <person name="Ohm R.A."/>
            <person name="Ortiz-Santana B."/>
            <person name="Ovrebo C."/>
            <person name="Racz N."/>
            <person name="Riley R."/>
            <person name="Savchenko A."/>
            <person name="Shiryaev A."/>
            <person name="Soop K."/>
            <person name="Spirin V."/>
            <person name="Szebenyi C."/>
            <person name="Tomsovsky M."/>
            <person name="Tulloss R.E."/>
            <person name="Uehling J."/>
            <person name="Grigoriev I.V."/>
            <person name="Vagvolgyi C."/>
            <person name="Papp T."/>
            <person name="Martin F.M."/>
            <person name="Miettinen O."/>
            <person name="Hibbett D.S."/>
            <person name="Nagy L.G."/>
        </authorList>
    </citation>
    <scope>NUCLEOTIDE SEQUENCE [LARGE SCALE GENOMIC DNA]</scope>
    <source>
        <strain evidence="11 12">CBS 962.96</strain>
    </source>
</reference>
<dbReference type="InterPro" id="IPR045087">
    <property type="entry name" value="Cu-oxidase_fam"/>
</dbReference>
<evidence type="ECO:0000256" key="1">
    <source>
        <dbReference type="ARBA" id="ARBA00000349"/>
    </source>
</evidence>
<comment type="catalytic activity">
    <reaction evidence="1">
        <text>4 hydroquinone + O2 = 4 benzosemiquinone + 2 H2O</text>
        <dbReference type="Rhea" id="RHEA:11276"/>
        <dbReference type="ChEBI" id="CHEBI:15377"/>
        <dbReference type="ChEBI" id="CHEBI:15379"/>
        <dbReference type="ChEBI" id="CHEBI:17594"/>
        <dbReference type="ChEBI" id="CHEBI:17977"/>
        <dbReference type="EC" id="1.10.3.2"/>
    </reaction>
</comment>
<dbReference type="EC" id="1.10.3.2" evidence="5"/>
<dbReference type="Pfam" id="PF00394">
    <property type="entry name" value="Cu-oxidase"/>
    <property type="match status" value="1"/>
</dbReference>
<evidence type="ECO:0000256" key="5">
    <source>
        <dbReference type="ARBA" id="ARBA00012297"/>
    </source>
</evidence>
<dbReference type="PANTHER" id="PTHR11709:SF394">
    <property type="entry name" value="FI03373P-RELATED"/>
    <property type="match status" value="1"/>
</dbReference>
<keyword evidence="7" id="KW-0479">Metal-binding</keyword>
<keyword evidence="9" id="KW-0186">Copper</keyword>
<dbReference type="SUPFAM" id="SSF49503">
    <property type="entry name" value="Cupredoxins"/>
    <property type="match status" value="2"/>
</dbReference>
<organism evidence="11 12">
    <name type="scientific">Dendrothele bispora (strain CBS 962.96)</name>
    <dbReference type="NCBI Taxonomy" id="1314807"/>
    <lineage>
        <taxon>Eukaryota</taxon>
        <taxon>Fungi</taxon>
        <taxon>Dikarya</taxon>
        <taxon>Basidiomycota</taxon>
        <taxon>Agaricomycotina</taxon>
        <taxon>Agaricomycetes</taxon>
        <taxon>Agaricomycetidae</taxon>
        <taxon>Agaricales</taxon>
        <taxon>Agaricales incertae sedis</taxon>
        <taxon>Dendrothele</taxon>
    </lineage>
</organism>
<evidence type="ECO:0000256" key="8">
    <source>
        <dbReference type="ARBA" id="ARBA00023002"/>
    </source>
</evidence>
<keyword evidence="8" id="KW-0560">Oxidoreductase</keyword>
<evidence type="ECO:0000256" key="6">
    <source>
        <dbReference type="ARBA" id="ARBA00022525"/>
    </source>
</evidence>
<evidence type="ECO:0000256" key="4">
    <source>
        <dbReference type="ARBA" id="ARBA00010609"/>
    </source>
</evidence>
<gene>
    <name evidence="11" type="ORF">K435DRAFT_819608</name>
</gene>
<dbReference type="GO" id="GO:0046872">
    <property type="term" value="F:metal ion binding"/>
    <property type="evidence" value="ECO:0007669"/>
    <property type="project" value="UniProtKB-KW"/>
</dbReference>
<dbReference type="InterPro" id="IPR001117">
    <property type="entry name" value="Cu-oxidase_2nd"/>
</dbReference>
<dbReference type="AlphaFoldDB" id="A0A4S8M178"/>
<comment type="cofactor">
    <cofactor evidence="2">
        <name>Cu cation</name>
        <dbReference type="ChEBI" id="CHEBI:23378"/>
    </cofactor>
</comment>
<dbReference type="Proteomes" id="UP000297245">
    <property type="component" value="Unassembled WGS sequence"/>
</dbReference>
<evidence type="ECO:0000313" key="11">
    <source>
        <dbReference type="EMBL" id="THU95816.1"/>
    </source>
</evidence>
<evidence type="ECO:0000259" key="10">
    <source>
        <dbReference type="Pfam" id="PF00394"/>
    </source>
</evidence>
<comment type="similarity">
    <text evidence="4">Belongs to the multicopper oxidase family.</text>
</comment>
<dbReference type="InterPro" id="IPR008972">
    <property type="entry name" value="Cupredoxin"/>
</dbReference>
<dbReference type="GO" id="GO:0005576">
    <property type="term" value="C:extracellular region"/>
    <property type="evidence" value="ECO:0007669"/>
    <property type="project" value="UniProtKB-SubCell"/>
</dbReference>
<comment type="subcellular location">
    <subcellularLocation>
        <location evidence="3">Secreted</location>
    </subcellularLocation>
</comment>
<dbReference type="PANTHER" id="PTHR11709">
    <property type="entry name" value="MULTI-COPPER OXIDASE"/>
    <property type="match status" value="1"/>
</dbReference>
<keyword evidence="6" id="KW-0964">Secreted</keyword>
<proteinExistence type="inferred from homology"/>